<dbReference type="Proteomes" id="UP001594351">
    <property type="component" value="Unassembled WGS sequence"/>
</dbReference>
<evidence type="ECO:0000256" key="3">
    <source>
        <dbReference type="RuleBase" id="RU004508"/>
    </source>
</evidence>
<dbReference type="CDD" id="cd00616">
    <property type="entry name" value="AHBA_syn"/>
    <property type="match status" value="1"/>
</dbReference>
<dbReference type="InterPro" id="IPR015424">
    <property type="entry name" value="PyrdxlP-dep_Trfase"/>
</dbReference>
<comment type="similarity">
    <text evidence="2 3">Belongs to the DegT/DnrJ/EryC1 family.</text>
</comment>
<keyword evidence="4" id="KW-0032">Aminotransferase</keyword>
<dbReference type="PIRSF" id="PIRSF000390">
    <property type="entry name" value="PLP_StrS"/>
    <property type="match status" value="1"/>
</dbReference>
<sequence length="362" mass="40139">MIPITNFKKQIDHLEHEIFSVIQRVLRSGWYILGKEGQQFEENFAAYIGTGYCVGVASGTDAITLSLMALDIGPGSEVITTAMTAFPTIVGIMRAGATPILVDINISDGLMDVEHLKGKITAKTKAIIPVHLYGQSCDMRPIAQIAQEEGLKIIEDCAQSVGATYEKAKTGSLGDCGTFSFYPTKNLGAYGDGGAIVTNNEDIYQTLLKLRNYGQEDRYHHDLYGLNSRLDEIQAALLNVKLKYLDQWNRSRRQVAARYQEGLKGVRCLRENSYGEPVYHLFVIRSKNRETLQQVLSQKGIQTLIHYPVPIHRHGAFPGDGSVLSLPHADTFASEILSIPIYPELEKSEVETIIMVINEFSA</sequence>
<evidence type="ECO:0000313" key="5">
    <source>
        <dbReference type="Proteomes" id="UP001594351"/>
    </source>
</evidence>
<keyword evidence="1 3" id="KW-0663">Pyridoxal phosphate</keyword>
<dbReference type="PANTHER" id="PTHR30244">
    <property type="entry name" value="TRANSAMINASE"/>
    <property type="match status" value="1"/>
</dbReference>
<dbReference type="EMBL" id="JBHPBY010000179">
    <property type="protein sequence ID" value="MFC1851346.1"/>
    <property type="molecule type" value="Genomic_DNA"/>
</dbReference>
<comment type="caution">
    <text evidence="4">The sequence shown here is derived from an EMBL/GenBank/DDBJ whole genome shotgun (WGS) entry which is preliminary data.</text>
</comment>
<accession>A0ABV6YYR8</accession>
<evidence type="ECO:0000256" key="1">
    <source>
        <dbReference type="ARBA" id="ARBA00022898"/>
    </source>
</evidence>
<proteinExistence type="inferred from homology"/>
<dbReference type="SUPFAM" id="SSF53383">
    <property type="entry name" value="PLP-dependent transferases"/>
    <property type="match status" value="1"/>
</dbReference>
<evidence type="ECO:0000313" key="4">
    <source>
        <dbReference type="EMBL" id="MFC1851346.1"/>
    </source>
</evidence>
<dbReference type="Gene3D" id="3.90.1150.10">
    <property type="entry name" value="Aspartate Aminotransferase, domain 1"/>
    <property type="match status" value="1"/>
</dbReference>
<dbReference type="InterPro" id="IPR015421">
    <property type="entry name" value="PyrdxlP-dep_Trfase_major"/>
</dbReference>
<keyword evidence="5" id="KW-1185">Reference proteome</keyword>
<name>A0ABV6YYR8_UNCC1</name>
<gene>
    <name evidence="4" type="ORF">ACFL27_14205</name>
</gene>
<organism evidence="4 5">
    <name type="scientific">candidate division CSSED10-310 bacterium</name>
    <dbReference type="NCBI Taxonomy" id="2855610"/>
    <lineage>
        <taxon>Bacteria</taxon>
        <taxon>Bacteria division CSSED10-310</taxon>
    </lineage>
</organism>
<dbReference type="GO" id="GO:0008483">
    <property type="term" value="F:transaminase activity"/>
    <property type="evidence" value="ECO:0007669"/>
    <property type="project" value="UniProtKB-KW"/>
</dbReference>
<evidence type="ECO:0000256" key="2">
    <source>
        <dbReference type="ARBA" id="ARBA00037999"/>
    </source>
</evidence>
<dbReference type="Gene3D" id="3.40.640.10">
    <property type="entry name" value="Type I PLP-dependent aspartate aminotransferase-like (Major domain)"/>
    <property type="match status" value="1"/>
</dbReference>
<dbReference type="InterPro" id="IPR000653">
    <property type="entry name" value="DegT/StrS_aminotransferase"/>
</dbReference>
<dbReference type="Pfam" id="PF01041">
    <property type="entry name" value="DegT_DnrJ_EryC1"/>
    <property type="match status" value="1"/>
</dbReference>
<dbReference type="PANTHER" id="PTHR30244:SF36">
    <property type="entry name" value="3-OXO-GLUCOSE-6-PHOSPHATE:GLUTAMATE AMINOTRANSFERASE"/>
    <property type="match status" value="1"/>
</dbReference>
<reference evidence="4 5" key="1">
    <citation type="submission" date="2024-09" db="EMBL/GenBank/DDBJ databases">
        <title>Laminarin stimulates single cell rates of sulfate reduction while oxygen inhibits transcriptomic activity in coastal marine sediment.</title>
        <authorList>
            <person name="Lindsay M."/>
            <person name="Orcutt B."/>
            <person name="Emerson D."/>
            <person name="Stepanauskas R."/>
            <person name="D'Angelo T."/>
        </authorList>
    </citation>
    <scope>NUCLEOTIDE SEQUENCE [LARGE SCALE GENOMIC DNA]</scope>
    <source>
        <strain evidence="4">SAG AM-311-K15</strain>
    </source>
</reference>
<dbReference type="InterPro" id="IPR015422">
    <property type="entry name" value="PyrdxlP-dep_Trfase_small"/>
</dbReference>
<protein>
    <submittedName>
        <fullName evidence="4">DegT/DnrJ/EryC1/StrS family aminotransferase</fullName>
    </submittedName>
</protein>
<keyword evidence="4" id="KW-0808">Transferase</keyword>